<dbReference type="AlphaFoldDB" id="A0A859FBR9"/>
<organism evidence="1 4">
    <name type="scientific">Paenalkalicoccus suaedae</name>
    <dbReference type="NCBI Taxonomy" id="2592382"/>
    <lineage>
        <taxon>Bacteria</taxon>
        <taxon>Bacillati</taxon>
        <taxon>Bacillota</taxon>
        <taxon>Bacilli</taxon>
        <taxon>Bacillales</taxon>
        <taxon>Bacillaceae</taxon>
        <taxon>Paenalkalicoccus</taxon>
    </lineage>
</organism>
<name>A0A859FBR9_9BACI</name>
<gene>
    <name evidence="1" type="ORF">FLK61_26265</name>
    <name evidence="2" type="ORF">FLK61_33770</name>
    <name evidence="3" type="ORF">FLK61_34065</name>
</gene>
<dbReference type="KEGG" id="psua:FLK61_26265"/>
<dbReference type="KEGG" id="psua:FLK61_34065"/>
<proteinExistence type="predicted"/>
<dbReference type="EMBL" id="CP041372">
    <property type="protein sequence ID" value="QKS71707.1"/>
    <property type="molecule type" value="Genomic_DNA"/>
</dbReference>
<evidence type="ECO:0000313" key="1">
    <source>
        <dbReference type="EMBL" id="QKS70268.1"/>
    </source>
</evidence>
<evidence type="ECO:0000313" key="2">
    <source>
        <dbReference type="EMBL" id="QKS71653.1"/>
    </source>
</evidence>
<evidence type="ECO:0000313" key="4">
    <source>
        <dbReference type="Proteomes" id="UP000318138"/>
    </source>
</evidence>
<evidence type="ECO:0000313" key="3">
    <source>
        <dbReference type="EMBL" id="QKS71707.1"/>
    </source>
</evidence>
<keyword evidence="4" id="KW-1185">Reference proteome</keyword>
<protein>
    <submittedName>
        <fullName evidence="1">Uncharacterized protein</fullName>
    </submittedName>
</protein>
<sequence length="109" mass="12600">MYAHIKNGEIDRFASLPKVLRLEDGQTISGFNLLPHEVHKSHGWLPVEEVVEEYDTDTHYATNPQTEVQENKVVRTWEVAQIPQDDQEGNYSDYLVDIDFRLSMVELGL</sequence>
<dbReference type="KEGG" id="psua:FLK61_33770"/>
<dbReference type="EMBL" id="CP041372">
    <property type="protein sequence ID" value="QKS70268.1"/>
    <property type="molecule type" value="Genomic_DNA"/>
</dbReference>
<reference evidence="1" key="2">
    <citation type="submission" date="2020-05" db="EMBL/GenBank/DDBJ databases">
        <title>Bacillus alkalisoli sp. nov. isolated from saline soil.</title>
        <authorList>
            <person name="Sun J.-Q."/>
            <person name="Xu L."/>
        </authorList>
    </citation>
    <scope>NUCLEOTIDE SEQUENCE</scope>
    <source>
        <strain evidence="1 4">M4U3P1</strain>
    </source>
</reference>
<accession>A0A859FBR9</accession>
<dbReference type="Proteomes" id="UP000318138">
    <property type="component" value="Chromosome"/>
</dbReference>
<dbReference type="EMBL" id="CP041372">
    <property type="protein sequence ID" value="QKS71653.1"/>
    <property type="molecule type" value="Genomic_DNA"/>
</dbReference>
<dbReference type="RefSeq" id="WP_176008308.1">
    <property type="nucleotide sequence ID" value="NZ_CP041372.2"/>
</dbReference>
<reference evidence="4" key="1">
    <citation type="submission" date="2019-07" db="EMBL/GenBank/DDBJ databases">
        <title>Bacillus alkalisoli sp. nov. isolated from saline soil.</title>
        <authorList>
            <person name="Sun J.-Q."/>
            <person name="Xu L."/>
        </authorList>
    </citation>
    <scope>NUCLEOTIDE SEQUENCE [LARGE SCALE GENOMIC DNA]</scope>
    <source>
        <strain evidence="4">M4U3P1</strain>
    </source>
</reference>